<protein>
    <recommendedName>
        <fullName evidence="3 13">Flagellar biosynthetic protein FlhB</fullName>
    </recommendedName>
</protein>
<comment type="similarity">
    <text evidence="2 13">Belongs to the type III secretion exporter family.</text>
</comment>
<proteinExistence type="inferred from homology"/>
<keyword evidence="11 13" id="KW-1006">Bacterial flagellum protein export</keyword>
<keyword evidence="8 13" id="KW-0653">Protein transport</keyword>
<name>A0ABX5KUY0_9BURK</name>
<keyword evidence="10 13" id="KW-0472">Membrane</keyword>
<keyword evidence="6 13" id="KW-0812">Transmembrane</keyword>
<evidence type="ECO:0000256" key="5">
    <source>
        <dbReference type="ARBA" id="ARBA00022475"/>
    </source>
</evidence>
<evidence type="ECO:0000256" key="7">
    <source>
        <dbReference type="ARBA" id="ARBA00022795"/>
    </source>
</evidence>
<evidence type="ECO:0000256" key="6">
    <source>
        <dbReference type="ARBA" id="ARBA00022692"/>
    </source>
</evidence>
<evidence type="ECO:0000256" key="9">
    <source>
        <dbReference type="ARBA" id="ARBA00022989"/>
    </source>
</evidence>
<dbReference type="Pfam" id="PF01312">
    <property type="entry name" value="Bac_export_2"/>
    <property type="match status" value="1"/>
</dbReference>
<evidence type="ECO:0000256" key="3">
    <source>
        <dbReference type="ARBA" id="ARBA00021622"/>
    </source>
</evidence>
<keyword evidence="4 13" id="KW-0813">Transport</keyword>
<comment type="caution">
    <text evidence="15">The sequence shown here is derived from an EMBL/GenBank/DDBJ whole genome shotgun (WGS) entry which is preliminary data.</text>
</comment>
<evidence type="ECO:0000313" key="15">
    <source>
        <dbReference type="EMBL" id="PVX97397.1"/>
    </source>
</evidence>
<keyword evidence="15" id="KW-0282">Flagellum</keyword>
<keyword evidence="7 13" id="KW-1005">Bacterial flagellum biogenesis</keyword>
<keyword evidence="5 13" id="KW-1003">Cell membrane</keyword>
<comment type="subcellular location">
    <subcellularLocation>
        <location evidence="1">Cell membrane</location>
        <topology evidence="1">Multi-pass membrane protein</topology>
    </subcellularLocation>
</comment>
<dbReference type="InterPro" id="IPR029025">
    <property type="entry name" value="T3SS_substrate_exporter_C"/>
</dbReference>
<dbReference type="PANTHER" id="PTHR30531">
    <property type="entry name" value="FLAGELLAR BIOSYNTHETIC PROTEIN FLHB"/>
    <property type="match status" value="1"/>
</dbReference>
<evidence type="ECO:0000256" key="4">
    <source>
        <dbReference type="ARBA" id="ARBA00022448"/>
    </source>
</evidence>
<evidence type="ECO:0000256" key="12">
    <source>
        <dbReference type="ARBA" id="ARBA00025078"/>
    </source>
</evidence>
<comment type="caution">
    <text evidence="13">Lacks conserved residue(s) required for the propagation of feature annotation.</text>
</comment>
<keyword evidence="15" id="KW-0969">Cilium</keyword>
<evidence type="ECO:0000256" key="14">
    <source>
        <dbReference type="SAM" id="MobiDB-lite"/>
    </source>
</evidence>
<dbReference type="InterPro" id="IPR006135">
    <property type="entry name" value="T3SS_substrate_exporter"/>
</dbReference>
<sequence>MAEDSDLEKTESATPKRIGKAREEGQVPRSRELSTFALLSAGFYGAWMLSGTISEHLQAMMRGAFTFNHAGAFETRRMLIGAGVAAREGLMALLPVLALTGIAALLAPMALGGWLISTKALQPNFGRLNPISGLGRIFSVNGPIQLGMSLAKTLVVGVIGGSALWVRRDEILGLAMQPASRAFADSMHLIAVCCGTTVAGMFVVAALDVPYQLWSYYRKLRMTKEEVKREHRENEGDPHVKGRIRQQQRAIARRRMMTQVPKADVVVTNPTHFAVAIKYADGEMRAPKVVAKGVNLVATRIRELATEHNVPLLEAPPLARALYYNVDLNREIPGPLYGAVAQVLAWVYQLKRFREHGGDVPMAPTDLDVPPELDKGAMSAEDEAEEADDALTPEERAAAANRTNSANAANAANAANTANAGNAANASNTAGRADTNAPRDGTEGATE</sequence>
<dbReference type="NCBIfam" id="TIGR00328">
    <property type="entry name" value="flhB"/>
    <property type="match status" value="1"/>
</dbReference>
<evidence type="ECO:0000256" key="1">
    <source>
        <dbReference type="ARBA" id="ARBA00004651"/>
    </source>
</evidence>
<gene>
    <name evidence="13" type="primary">flhB</name>
    <name evidence="15" type="ORF">C7402_101106</name>
</gene>
<dbReference type="SUPFAM" id="SSF160544">
    <property type="entry name" value="EscU C-terminal domain-like"/>
    <property type="match status" value="1"/>
</dbReference>
<evidence type="ECO:0000256" key="10">
    <source>
        <dbReference type="ARBA" id="ARBA00023136"/>
    </source>
</evidence>
<dbReference type="Gene3D" id="6.10.250.2080">
    <property type="match status" value="1"/>
</dbReference>
<feature type="compositionally biased region" description="Low complexity" evidence="14">
    <location>
        <begin position="398"/>
        <end position="433"/>
    </location>
</feature>
<dbReference type="PANTHER" id="PTHR30531:SF12">
    <property type="entry name" value="FLAGELLAR BIOSYNTHETIC PROTEIN FLHB"/>
    <property type="match status" value="1"/>
</dbReference>
<feature type="region of interest" description="Disordered" evidence="14">
    <location>
        <begin position="1"/>
        <end position="26"/>
    </location>
</feature>
<keyword evidence="9 13" id="KW-1133">Transmembrane helix</keyword>
<evidence type="ECO:0000313" key="16">
    <source>
        <dbReference type="Proteomes" id="UP000245712"/>
    </source>
</evidence>
<feature type="transmembrane region" description="Helical" evidence="13">
    <location>
        <begin position="144"/>
        <end position="166"/>
    </location>
</feature>
<organism evidence="15 16">
    <name type="scientific">Paraburkholderia unamae</name>
    <dbReference type="NCBI Taxonomy" id="219649"/>
    <lineage>
        <taxon>Bacteria</taxon>
        <taxon>Pseudomonadati</taxon>
        <taxon>Pseudomonadota</taxon>
        <taxon>Betaproteobacteria</taxon>
        <taxon>Burkholderiales</taxon>
        <taxon>Burkholderiaceae</taxon>
        <taxon>Paraburkholderia</taxon>
    </lineage>
</organism>
<evidence type="ECO:0000256" key="13">
    <source>
        <dbReference type="RuleBase" id="RU364091"/>
    </source>
</evidence>
<evidence type="ECO:0000256" key="2">
    <source>
        <dbReference type="ARBA" id="ARBA00010690"/>
    </source>
</evidence>
<comment type="function">
    <text evidence="12 13">Required for formation of the rod structure in the basal body of the flagellar apparatus. Together with FliI and FliH, may constitute the export apparatus of flagellin.</text>
</comment>
<dbReference type="Proteomes" id="UP000245712">
    <property type="component" value="Unassembled WGS sequence"/>
</dbReference>
<accession>A0ABX5KUY0</accession>
<evidence type="ECO:0000256" key="11">
    <source>
        <dbReference type="ARBA" id="ARBA00023225"/>
    </source>
</evidence>
<dbReference type="Gene3D" id="3.40.1690.10">
    <property type="entry name" value="secretion proteins EscU"/>
    <property type="match status" value="1"/>
</dbReference>
<keyword evidence="15" id="KW-0966">Cell projection</keyword>
<feature type="transmembrane region" description="Helical" evidence="13">
    <location>
        <begin position="92"/>
        <end position="116"/>
    </location>
</feature>
<reference evidence="15 16" key="1">
    <citation type="submission" date="2018-05" db="EMBL/GenBank/DDBJ databases">
        <title>Genomic Encyclopedia of Type Strains, Phase IV (KMG-V): Genome sequencing to study the core and pangenomes of soil and plant-associated prokaryotes.</title>
        <authorList>
            <person name="Whitman W."/>
        </authorList>
    </citation>
    <scope>NUCLEOTIDE SEQUENCE [LARGE SCALE GENOMIC DNA]</scope>
    <source>
        <strain evidence="15 16">SCZa-39</strain>
    </source>
</reference>
<feature type="region of interest" description="Disordered" evidence="14">
    <location>
        <begin position="358"/>
        <end position="447"/>
    </location>
</feature>
<feature type="compositionally biased region" description="Acidic residues" evidence="14">
    <location>
        <begin position="380"/>
        <end position="392"/>
    </location>
</feature>
<dbReference type="InterPro" id="IPR006136">
    <property type="entry name" value="FlhB"/>
</dbReference>
<dbReference type="PRINTS" id="PR00950">
    <property type="entry name" value="TYPE3IMSPROT"/>
</dbReference>
<dbReference type="EMBL" id="QEOB01000001">
    <property type="protein sequence ID" value="PVX97397.1"/>
    <property type="molecule type" value="Genomic_DNA"/>
</dbReference>
<evidence type="ECO:0000256" key="8">
    <source>
        <dbReference type="ARBA" id="ARBA00022927"/>
    </source>
</evidence>
<feature type="transmembrane region" description="Helical" evidence="13">
    <location>
        <begin position="187"/>
        <end position="207"/>
    </location>
</feature>
<keyword evidence="16" id="KW-1185">Reference proteome</keyword>